<dbReference type="Gene3D" id="3.80.10.10">
    <property type="entry name" value="Ribonuclease Inhibitor"/>
    <property type="match status" value="1"/>
</dbReference>
<feature type="domain" description="Disease resistance R13L4/SHOC-2-like LRR" evidence="6">
    <location>
        <begin position="80"/>
        <end position="169"/>
    </location>
</feature>
<evidence type="ECO:0000256" key="1">
    <source>
        <dbReference type="ARBA" id="ARBA00022614"/>
    </source>
</evidence>
<proteinExistence type="predicted"/>
<evidence type="ECO:0000256" key="3">
    <source>
        <dbReference type="ARBA" id="ARBA00022737"/>
    </source>
</evidence>
<dbReference type="InterPro" id="IPR013210">
    <property type="entry name" value="LRR_N_plant-typ"/>
</dbReference>
<comment type="caution">
    <text evidence="7">The sequence shown here is derived from an EMBL/GenBank/DDBJ whole genome shotgun (WGS) entry which is preliminary data.</text>
</comment>
<keyword evidence="3" id="KW-0677">Repeat</keyword>
<dbReference type="SUPFAM" id="SSF52058">
    <property type="entry name" value="L domain-like"/>
    <property type="match status" value="1"/>
</dbReference>
<dbReference type="InterPro" id="IPR032675">
    <property type="entry name" value="LRR_dom_sf"/>
</dbReference>
<feature type="domain" description="Leucine-rich repeat-containing N-terminal plant-type" evidence="5">
    <location>
        <begin position="27"/>
        <end position="66"/>
    </location>
</feature>
<dbReference type="FunFam" id="3.80.10.10:FF:000024">
    <property type="entry name" value="Somatic embryogenesis receptor kinase 1"/>
    <property type="match status" value="1"/>
</dbReference>
<dbReference type="PANTHER" id="PTHR47988">
    <property type="entry name" value="SOMATIC EMBRYOGENESIS RECEPTOR KINASE 1"/>
    <property type="match status" value="1"/>
</dbReference>
<feature type="chain" id="PRO_5044802604" description="Leucine-rich repeat-containing N-terminal plant-type domain-containing protein" evidence="4">
    <location>
        <begin position="27"/>
        <end position="200"/>
    </location>
</feature>
<sequence length="200" mass="22037">MFRPRLSCVLTLVHVCLLAVPFRAEANDQGDALYTFKQHLNDPYNVLSSWDNTLVNPCTWFHITCDADDNVIRVDLANSSLSGALVPELGSLTSLQYLELFDNQISGSIPPELGNLVELASLDLNQNALTGTIPATLGQLRNLKYLRMDHNFLTGAIPTELTNIQTLLVVNLSFNDLFGAVPQFANTVSTFFEGNPNLIQ</sequence>
<reference evidence="7 8" key="1">
    <citation type="submission" date="2024-09" db="EMBL/GenBank/DDBJ databases">
        <title>Chromosome-scale assembly of Riccia fluitans.</title>
        <authorList>
            <person name="Paukszto L."/>
            <person name="Sawicki J."/>
            <person name="Karawczyk K."/>
            <person name="Piernik-Szablinska J."/>
            <person name="Szczecinska M."/>
            <person name="Mazdziarz M."/>
        </authorList>
    </citation>
    <scope>NUCLEOTIDE SEQUENCE [LARGE SCALE GENOMIC DNA]</scope>
    <source>
        <strain evidence="7">Rf_01</strain>
        <tissue evidence="7">Aerial parts of the thallus</tissue>
    </source>
</reference>
<name>A0ABD1ZGB5_9MARC</name>
<evidence type="ECO:0000313" key="8">
    <source>
        <dbReference type="Proteomes" id="UP001605036"/>
    </source>
</evidence>
<keyword evidence="2 4" id="KW-0732">Signal</keyword>
<keyword evidence="1" id="KW-0433">Leucine-rich repeat</keyword>
<organism evidence="7 8">
    <name type="scientific">Riccia fluitans</name>
    <dbReference type="NCBI Taxonomy" id="41844"/>
    <lineage>
        <taxon>Eukaryota</taxon>
        <taxon>Viridiplantae</taxon>
        <taxon>Streptophyta</taxon>
        <taxon>Embryophyta</taxon>
        <taxon>Marchantiophyta</taxon>
        <taxon>Marchantiopsida</taxon>
        <taxon>Marchantiidae</taxon>
        <taxon>Marchantiales</taxon>
        <taxon>Ricciaceae</taxon>
        <taxon>Riccia</taxon>
    </lineage>
</organism>
<dbReference type="Pfam" id="PF23598">
    <property type="entry name" value="LRR_14"/>
    <property type="match status" value="1"/>
</dbReference>
<evidence type="ECO:0000313" key="7">
    <source>
        <dbReference type="EMBL" id="KAL2650030.1"/>
    </source>
</evidence>
<feature type="signal peptide" evidence="4">
    <location>
        <begin position="1"/>
        <end position="26"/>
    </location>
</feature>
<dbReference type="AlphaFoldDB" id="A0ABD1ZGB5"/>
<evidence type="ECO:0000256" key="4">
    <source>
        <dbReference type="SAM" id="SignalP"/>
    </source>
</evidence>
<dbReference type="InterPro" id="IPR055414">
    <property type="entry name" value="LRR_R13L4/SHOC2-like"/>
</dbReference>
<evidence type="ECO:0000259" key="5">
    <source>
        <dbReference type="Pfam" id="PF08263"/>
    </source>
</evidence>
<gene>
    <name evidence="7" type="ORF">R1flu_018158</name>
</gene>
<dbReference type="Proteomes" id="UP001605036">
    <property type="component" value="Unassembled WGS sequence"/>
</dbReference>
<protein>
    <recommendedName>
        <fullName evidence="9">Leucine-rich repeat-containing N-terminal plant-type domain-containing protein</fullName>
    </recommendedName>
</protein>
<keyword evidence="8" id="KW-1185">Reference proteome</keyword>
<accession>A0ABD1ZGB5</accession>
<dbReference type="Pfam" id="PF08263">
    <property type="entry name" value="LRRNT_2"/>
    <property type="match status" value="1"/>
</dbReference>
<evidence type="ECO:0000259" key="6">
    <source>
        <dbReference type="Pfam" id="PF23598"/>
    </source>
</evidence>
<evidence type="ECO:0000256" key="2">
    <source>
        <dbReference type="ARBA" id="ARBA00022729"/>
    </source>
</evidence>
<dbReference type="EMBL" id="JBHFFA010000001">
    <property type="protein sequence ID" value="KAL2650030.1"/>
    <property type="molecule type" value="Genomic_DNA"/>
</dbReference>
<evidence type="ECO:0008006" key="9">
    <source>
        <dbReference type="Google" id="ProtNLM"/>
    </source>
</evidence>